<dbReference type="InterPro" id="IPR052895">
    <property type="entry name" value="HetReg/Transcr_Mod"/>
</dbReference>
<keyword evidence="3" id="KW-1185">Reference proteome</keyword>
<dbReference type="EMBL" id="JAQQWP010000009">
    <property type="protein sequence ID" value="KAK8100444.1"/>
    <property type="molecule type" value="Genomic_DNA"/>
</dbReference>
<dbReference type="Proteomes" id="UP001392437">
    <property type="component" value="Unassembled WGS sequence"/>
</dbReference>
<reference evidence="2 3" key="1">
    <citation type="submission" date="2023-01" db="EMBL/GenBank/DDBJ databases">
        <title>Analysis of 21 Apiospora genomes using comparative genomics revels a genus with tremendous synthesis potential of carbohydrate active enzymes and secondary metabolites.</title>
        <authorList>
            <person name="Sorensen T."/>
        </authorList>
    </citation>
    <scope>NUCLEOTIDE SEQUENCE [LARGE SCALE GENOMIC DNA]</scope>
    <source>
        <strain evidence="2 3">CBS 117206</strain>
    </source>
</reference>
<dbReference type="InterPro" id="IPR010730">
    <property type="entry name" value="HET"/>
</dbReference>
<dbReference type="PANTHER" id="PTHR24148:SF73">
    <property type="entry name" value="HET DOMAIN PROTEIN (AFU_ORTHOLOGUE AFUA_8G01020)"/>
    <property type="match status" value="1"/>
</dbReference>
<evidence type="ECO:0000313" key="3">
    <source>
        <dbReference type="Proteomes" id="UP001392437"/>
    </source>
</evidence>
<accession>A0AAW0QMD9</accession>
<sequence length="588" mass="65867">MVKPYDPLPAGPYIRLLELHHRCDDGFHGTFTAVSLDVESTPPYTAISYTWDKPVTHAATLQMSNGRSLPLSQTVADLFSMFCGSHSQENSRVGAGSNTDNRYSFYFWIDALCVDQNNRTERASQVAQMGRVYSSAEQVLVWLGQGTSETRAAFAFMESKKDLARTEDWSYGPKVGPDIDLILPLLTLPWFRRTWVIQEVALNERVILVCGNDAVDFEIFRRSVNAVWKSGESEQDELQMEGLWNATQLFQIRGLYLDEGSVCYELLLQAAFYFETTDARDAVFAFQGIADSGSLPVPPPLYTVEVGQEPAYSESVDELYRRTAEALLCHGTSLDLLSLGGLSRERAPGLPTWVPDYRHLDFVAPFMSCNAAGWDTGGELKVQPRLVAPDWLQIQARPLDTVESVCAPFDSSSVAGQQRAMTDIESLGKMLPKELRKGSWRKDLAMHLIFGLDIDDQQAGPEFRDYYIEWKEWLNASTSDADLESIGQNKFHRAVGPRIDDWVAFGTKQDRFCIGPPQVEAGDVLYVVPGCRMPLVLRPKSGGDGDGQFPDMPKQHWLVSWCYVSDMMNITERDRGDVCQPAIDIVLC</sequence>
<dbReference type="AlphaFoldDB" id="A0AAW0QMD9"/>
<evidence type="ECO:0000259" key="1">
    <source>
        <dbReference type="Pfam" id="PF06985"/>
    </source>
</evidence>
<comment type="caution">
    <text evidence="2">The sequence shown here is derived from an EMBL/GenBank/DDBJ whole genome shotgun (WGS) entry which is preliminary data.</text>
</comment>
<dbReference type="PANTHER" id="PTHR24148">
    <property type="entry name" value="ANKYRIN REPEAT DOMAIN-CONTAINING PROTEIN 39 HOMOLOG-RELATED"/>
    <property type="match status" value="1"/>
</dbReference>
<dbReference type="Pfam" id="PF06985">
    <property type="entry name" value="HET"/>
    <property type="match status" value="1"/>
</dbReference>
<gene>
    <name evidence="2" type="ORF">PG999_010818</name>
</gene>
<proteinExistence type="predicted"/>
<feature type="domain" description="Heterokaryon incompatibility" evidence="1">
    <location>
        <begin position="44"/>
        <end position="199"/>
    </location>
</feature>
<organism evidence="2 3">
    <name type="scientific">Apiospora kogelbergensis</name>
    <dbReference type="NCBI Taxonomy" id="1337665"/>
    <lineage>
        <taxon>Eukaryota</taxon>
        <taxon>Fungi</taxon>
        <taxon>Dikarya</taxon>
        <taxon>Ascomycota</taxon>
        <taxon>Pezizomycotina</taxon>
        <taxon>Sordariomycetes</taxon>
        <taxon>Xylariomycetidae</taxon>
        <taxon>Amphisphaeriales</taxon>
        <taxon>Apiosporaceae</taxon>
        <taxon>Apiospora</taxon>
    </lineage>
</organism>
<protein>
    <recommendedName>
        <fullName evidence="1">Heterokaryon incompatibility domain-containing protein</fullName>
    </recommendedName>
</protein>
<name>A0AAW0QMD9_9PEZI</name>
<evidence type="ECO:0000313" key="2">
    <source>
        <dbReference type="EMBL" id="KAK8100444.1"/>
    </source>
</evidence>